<organism evidence="3 4">
    <name type="scientific">Castilleja foliolosa</name>
    <dbReference type="NCBI Taxonomy" id="1961234"/>
    <lineage>
        <taxon>Eukaryota</taxon>
        <taxon>Viridiplantae</taxon>
        <taxon>Streptophyta</taxon>
        <taxon>Embryophyta</taxon>
        <taxon>Tracheophyta</taxon>
        <taxon>Spermatophyta</taxon>
        <taxon>Magnoliopsida</taxon>
        <taxon>eudicotyledons</taxon>
        <taxon>Gunneridae</taxon>
        <taxon>Pentapetalae</taxon>
        <taxon>asterids</taxon>
        <taxon>lamiids</taxon>
        <taxon>Lamiales</taxon>
        <taxon>Orobanchaceae</taxon>
        <taxon>Pedicularideae</taxon>
        <taxon>Castillejinae</taxon>
        <taxon>Castilleja</taxon>
    </lineage>
</organism>
<dbReference type="EMBL" id="JAVIJP010000032">
    <property type="protein sequence ID" value="KAL3631828.1"/>
    <property type="molecule type" value="Genomic_DNA"/>
</dbReference>
<evidence type="ECO:0000313" key="4">
    <source>
        <dbReference type="Proteomes" id="UP001632038"/>
    </source>
</evidence>
<dbReference type="SUPFAM" id="SSF56112">
    <property type="entry name" value="Protein kinase-like (PK-like)"/>
    <property type="match status" value="1"/>
</dbReference>
<name>A0ABD3CPF0_9LAMI</name>
<comment type="caution">
    <text evidence="3">The sequence shown here is derived from an EMBL/GenBank/DDBJ whole genome shotgun (WGS) entry which is preliminary data.</text>
</comment>
<dbReference type="InterPro" id="IPR000719">
    <property type="entry name" value="Prot_kinase_dom"/>
</dbReference>
<feature type="domain" description="Protein kinase" evidence="2">
    <location>
        <begin position="20"/>
        <end position="137"/>
    </location>
</feature>
<dbReference type="InterPro" id="IPR017441">
    <property type="entry name" value="Protein_kinase_ATP_BS"/>
</dbReference>
<sequence length="137" mass="15191">MKIKRKLSEVQEKYGDGVAWVRGTILGKGSFGSVYKATLKDPTSQLPAEMAVKSSDISFSSTLRHEKEIMNCLNGSSYIIQCYGDETTVGDNNVAAYNLLLEYGSGGTLSDRIYKTWSWLNEDEVKAYTRSLLRGST</sequence>
<feature type="binding site" evidence="1">
    <location>
        <position position="53"/>
    </location>
    <ligand>
        <name>ATP</name>
        <dbReference type="ChEBI" id="CHEBI:30616"/>
    </ligand>
</feature>
<evidence type="ECO:0000313" key="3">
    <source>
        <dbReference type="EMBL" id="KAL3631828.1"/>
    </source>
</evidence>
<dbReference type="Proteomes" id="UP001632038">
    <property type="component" value="Unassembled WGS sequence"/>
</dbReference>
<keyword evidence="4" id="KW-1185">Reference proteome</keyword>
<protein>
    <recommendedName>
        <fullName evidence="2">Protein kinase domain-containing protein</fullName>
    </recommendedName>
</protein>
<dbReference type="PANTHER" id="PTHR48011:SF103">
    <property type="entry name" value="MITOGEN-ACTIVATED PROTEIN KINASE KINASE KINASE YODA-LIKE"/>
    <property type="match status" value="1"/>
</dbReference>
<evidence type="ECO:0000256" key="1">
    <source>
        <dbReference type="PROSITE-ProRule" id="PRU10141"/>
    </source>
</evidence>
<dbReference type="PROSITE" id="PS00107">
    <property type="entry name" value="PROTEIN_KINASE_ATP"/>
    <property type="match status" value="1"/>
</dbReference>
<keyword evidence="1" id="KW-0547">Nucleotide-binding</keyword>
<dbReference type="GO" id="GO:0005524">
    <property type="term" value="F:ATP binding"/>
    <property type="evidence" value="ECO:0007669"/>
    <property type="project" value="UniProtKB-UniRule"/>
</dbReference>
<dbReference type="InterPro" id="IPR052751">
    <property type="entry name" value="Plant_MAPKKK"/>
</dbReference>
<evidence type="ECO:0000259" key="2">
    <source>
        <dbReference type="PROSITE" id="PS50011"/>
    </source>
</evidence>
<dbReference type="Pfam" id="PF00069">
    <property type="entry name" value="Pkinase"/>
    <property type="match status" value="1"/>
</dbReference>
<dbReference type="PROSITE" id="PS50011">
    <property type="entry name" value="PROTEIN_KINASE_DOM"/>
    <property type="match status" value="1"/>
</dbReference>
<dbReference type="Gene3D" id="1.10.510.10">
    <property type="entry name" value="Transferase(Phosphotransferase) domain 1"/>
    <property type="match status" value="1"/>
</dbReference>
<dbReference type="InterPro" id="IPR011009">
    <property type="entry name" value="Kinase-like_dom_sf"/>
</dbReference>
<proteinExistence type="predicted"/>
<dbReference type="AlphaFoldDB" id="A0ABD3CPF0"/>
<reference evidence="4" key="1">
    <citation type="journal article" date="2024" name="IScience">
        <title>Strigolactones Initiate the Formation of Haustorium-like Structures in Castilleja.</title>
        <authorList>
            <person name="Buerger M."/>
            <person name="Peterson D."/>
            <person name="Chory J."/>
        </authorList>
    </citation>
    <scope>NUCLEOTIDE SEQUENCE [LARGE SCALE GENOMIC DNA]</scope>
</reference>
<dbReference type="PANTHER" id="PTHR48011">
    <property type="entry name" value="CCR4-NOT TRANSCRIPTIONAL COMPLEX SUBUNIT CAF120-RELATED"/>
    <property type="match status" value="1"/>
</dbReference>
<gene>
    <name evidence="3" type="ORF">CASFOL_024812</name>
</gene>
<keyword evidence="1" id="KW-0067">ATP-binding</keyword>
<accession>A0ABD3CPF0</accession>